<dbReference type="EMBL" id="ML977366">
    <property type="protein sequence ID" value="KAF2106096.1"/>
    <property type="molecule type" value="Genomic_DNA"/>
</dbReference>
<feature type="compositionally biased region" description="Polar residues" evidence="1">
    <location>
        <begin position="1"/>
        <end position="12"/>
    </location>
</feature>
<dbReference type="OrthoDB" id="5342924at2759"/>
<evidence type="ECO:0000256" key="1">
    <source>
        <dbReference type="SAM" id="MobiDB-lite"/>
    </source>
</evidence>
<dbReference type="AlphaFoldDB" id="A0A6A5YG42"/>
<feature type="transmembrane region" description="Helical" evidence="2">
    <location>
        <begin position="106"/>
        <end position="128"/>
    </location>
</feature>
<name>A0A6A5YG42_9PLEO</name>
<gene>
    <name evidence="3" type="ORF">BDV96DRAFT_337951</name>
</gene>
<feature type="region of interest" description="Disordered" evidence="1">
    <location>
        <begin position="1"/>
        <end position="26"/>
    </location>
</feature>
<organism evidence="3 4">
    <name type="scientific">Lophiotrema nucula</name>
    <dbReference type="NCBI Taxonomy" id="690887"/>
    <lineage>
        <taxon>Eukaryota</taxon>
        <taxon>Fungi</taxon>
        <taxon>Dikarya</taxon>
        <taxon>Ascomycota</taxon>
        <taxon>Pezizomycotina</taxon>
        <taxon>Dothideomycetes</taxon>
        <taxon>Pleosporomycetidae</taxon>
        <taxon>Pleosporales</taxon>
        <taxon>Lophiotremataceae</taxon>
        <taxon>Lophiotrema</taxon>
    </lineage>
</organism>
<evidence type="ECO:0000313" key="3">
    <source>
        <dbReference type="EMBL" id="KAF2106096.1"/>
    </source>
</evidence>
<evidence type="ECO:0000256" key="2">
    <source>
        <dbReference type="SAM" id="Phobius"/>
    </source>
</evidence>
<dbReference type="Proteomes" id="UP000799770">
    <property type="component" value="Unassembled WGS sequence"/>
</dbReference>
<reference evidence="3" key="1">
    <citation type="journal article" date="2020" name="Stud. Mycol.">
        <title>101 Dothideomycetes genomes: a test case for predicting lifestyles and emergence of pathogens.</title>
        <authorList>
            <person name="Haridas S."/>
            <person name="Albert R."/>
            <person name="Binder M."/>
            <person name="Bloem J."/>
            <person name="Labutti K."/>
            <person name="Salamov A."/>
            <person name="Andreopoulos B."/>
            <person name="Baker S."/>
            <person name="Barry K."/>
            <person name="Bills G."/>
            <person name="Bluhm B."/>
            <person name="Cannon C."/>
            <person name="Castanera R."/>
            <person name="Culley D."/>
            <person name="Daum C."/>
            <person name="Ezra D."/>
            <person name="Gonzalez J."/>
            <person name="Henrissat B."/>
            <person name="Kuo A."/>
            <person name="Liang C."/>
            <person name="Lipzen A."/>
            <person name="Lutzoni F."/>
            <person name="Magnuson J."/>
            <person name="Mondo S."/>
            <person name="Nolan M."/>
            <person name="Ohm R."/>
            <person name="Pangilinan J."/>
            <person name="Park H.-J."/>
            <person name="Ramirez L."/>
            <person name="Alfaro M."/>
            <person name="Sun H."/>
            <person name="Tritt A."/>
            <person name="Yoshinaga Y."/>
            <person name="Zwiers L.-H."/>
            <person name="Turgeon B."/>
            <person name="Goodwin S."/>
            <person name="Spatafora J."/>
            <person name="Crous P."/>
            <person name="Grigoriev I."/>
        </authorList>
    </citation>
    <scope>NUCLEOTIDE SEQUENCE</scope>
    <source>
        <strain evidence="3">CBS 627.86</strain>
    </source>
</reference>
<proteinExistence type="predicted"/>
<keyword evidence="2" id="KW-0812">Transmembrane</keyword>
<keyword evidence="2" id="KW-0472">Membrane</keyword>
<protein>
    <submittedName>
        <fullName evidence="3">Uncharacterized protein</fullName>
    </submittedName>
</protein>
<keyword evidence="2" id="KW-1133">Transmembrane helix</keyword>
<feature type="transmembrane region" description="Helical" evidence="2">
    <location>
        <begin position="215"/>
        <end position="233"/>
    </location>
</feature>
<feature type="transmembrane region" description="Helical" evidence="2">
    <location>
        <begin position="620"/>
        <end position="645"/>
    </location>
</feature>
<evidence type="ECO:0000313" key="4">
    <source>
        <dbReference type="Proteomes" id="UP000799770"/>
    </source>
</evidence>
<keyword evidence="4" id="KW-1185">Reference proteome</keyword>
<accession>A0A6A5YG42</accession>
<feature type="compositionally biased region" description="Basic and acidic residues" evidence="1">
    <location>
        <begin position="15"/>
        <end position="25"/>
    </location>
</feature>
<sequence length="723" mass="80216">MAAATLSSSSKGNVRRCDSDIHDEGSAASSDFELTSYACEVSLYRAETEKRGGKEDKSWVRRTSKLPRLPGILASFRLLKLPIATQFRLWQAPAEQPKIAVHHGRLMVLLHVFVHIVPLGAAMTLIVLNARNYFIGPVFTTSSALQFVAKLHEHAIQISIAEILFTIMRHELVNGFIPLGMLIAPLQQTQVNYLWSMEFWSTLTSYQAHHGWLRRLIYLALIPVLIALSALVGPSSAIGMIPRPTVSRTFEKEIWELGNPYDVVFPNKIEAIHNVTLDSILHEDPQLLNALTESPASKQVIAMTGSLGVSRIMNIWNPARAWIYSSVNHLDSRYRVMNSTATAATPSRIMSGILSDAALLHENPGRMDRVFASSQGLHPVVTMKCCITPNVTDKQSYPTGDTPVQYWAQNGAMLKDLKTRSKLLRDIIAASNASDTNSFFIPPMWYDDLEPGSSSIIGCFMGGENSYLPYFLLNETFQDGQGDALVTRTCTISAYWALSRHTRTWSDDGVAKITTDFTPNNLKDSTPIFPIKLSVKAIKGLQDIRYDSPWPLLPAVFANALAYVNTTTVVIDWSTIESSVDPQEFTSWPTKNSRYDSNGSVTAVTIDLAYSGYGYGSLSVTVILSLTVLGIYCLITTLYLLFLLINGSVSTAWDSAIELILLALRSHNPNILGHTSVGVESISTFRQPVGIRANDEDGLELVFARDEDVDHERYRKVELNKMY</sequence>